<dbReference type="GO" id="GO:0017053">
    <property type="term" value="C:transcription repressor complex"/>
    <property type="evidence" value="ECO:0007669"/>
    <property type="project" value="UniProtKB-ARBA"/>
</dbReference>
<feature type="compositionally biased region" description="Low complexity" evidence="10">
    <location>
        <begin position="439"/>
        <end position="455"/>
    </location>
</feature>
<feature type="compositionally biased region" description="Polar residues" evidence="10">
    <location>
        <begin position="503"/>
        <end position="513"/>
    </location>
</feature>
<feature type="repeat" description="TPR" evidence="9">
    <location>
        <begin position="103"/>
        <end position="136"/>
    </location>
</feature>
<evidence type="ECO:0000256" key="5">
    <source>
        <dbReference type="ARBA" id="ARBA00023015"/>
    </source>
</evidence>
<dbReference type="EMBL" id="JARTCD010000016">
    <property type="protein sequence ID" value="KAJ8659820.1"/>
    <property type="molecule type" value="Genomic_DNA"/>
</dbReference>
<evidence type="ECO:0000256" key="8">
    <source>
        <dbReference type="ARBA" id="ARBA00061082"/>
    </source>
</evidence>
<dbReference type="PANTHER" id="PTHR14017:SF1">
    <property type="entry name" value="LD02225P"/>
    <property type="match status" value="1"/>
</dbReference>
<feature type="repeat" description="TPR" evidence="9">
    <location>
        <begin position="139"/>
        <end position="172"/>
    </location>
</feature>
<dbReference type="GO" id="GO:0005634">
    <property type="term" value="C:nucleus"/>
    <property type="evidence" value="ECO:0007669"/>
    <property type="project" value="UniProtKB-SubCell"/>
</dbReference>
<gene>
    <name evidence="11" type="ORF">O0I10_004413</name>
</gene>
<feature type="repeat" description="TPR" evidence="9">
    <location>
        <begin position="285"/>
        <end position="318"/>
    </location>
</feature>
<sequence length="575" mass="65876">MSSQVHRSIHHSSSSLTPSSSSSTTMEQLRLANERAWTTLGNLAEMMPRATTRAINFYKEALKHNADSVNALSRLASLYRDQDQLDQAVKYFKRVLTIDENHGETWSALGHCHLMMENLGEAYHAYQQALSCLPNPKDPKLWYGIGILYDRYGSLEYAEEAFSAVIHMDNSFEKVNEIYFRLGIIYKQQQKYDLSLQCFRYILANPPQPLTQVDIWYQMGHVYEQQGEFERAKEAYERVLTHKPEDAKVLQQYGWLFHQPDTSFSSGASAIDYLTRSLKSDSNDAQSWYLLGRCYIAEQNYNKAYEAYQQAVYRDARNPAFWCSIGVLYYRINQYRDALDAYNRAIRLAPYMSEVWYNLGTLYEASNNQVQDALDAYQRAAQLDTANPHIRERIEYLRSGKKGESKPPQAQDISNPYQFQSSTRGSASPTPPSYIHSYQQQQQQHPTTCQPPHTQGAQEPTSIPQLPIAAPPPPPQPAPTTENDMYKTCPTSPVPQPPRKRTLSMQLNTSSPIHQHDDIHARGIRSSTIQPISPEEEEPDRKRKKEDHHPTKQPLERSNNNNNSQQQPISTTTPS</sequence>
<accession>A0AAD7V7P2</accession>
<dbReference type="FunFam" id="1.25.40.10:FF:000403">
    <property type="entry name" value="General transcriptional repressor, putative"/>
    <property type="match status" value="1"/>
</dbReference>
<dbReference type="Pfam" id="PF13181">
    <property type="entry name" value="TPR_8"/>
    <property type="match status" value="1"/>
</dbReference>
<dbReference type="SMART" id="SM00028">
    <property type="entry name" value="TPR"/>
    <property type="match status" value="9"/>
</dbReference>
<proteinExistence type="inferred from homology"/>
<evidence type="ECO:0000256" key="9">
    <source>
        <dbReference type="PROSITE-ProRule" id="PRU00339"/>
    </source>
</evidence>
<dbReference type="AlphaFoldDB" id="A0AAD7V7P2"/>
<dbReference type="InterPro" id="IPR019734">
    <property type="entry name" value="TPR_rpt"/>
</dbReference>
<dbReference type="GO" id="GO:0000978">
    <property type="term" value="F:RNA polymerase II cis-regulatory region sequence-specific DNA binding"/>
    <property type="evidence" value="ECO:0007669"/>
    <property type="project" value="TreeGrafter"/>
</dbReference>
<keyword evidence="7" id="KW-0539">Nucleus</keyword>
<dbReference type="FunFam" id="1.25.40.10:FF:000078">
    <property type="entry name" value="Transcriptional corepressor Cyc8"/>
    <property type="match status" value="1"/>
</dbReference>
<keyword evidence="5" id="KW-0805">Transcription regulation</keyword>
<evidence type="ECO:0000256" key="6">
    <source>
        <dbReference type="ARBA" id="ARBA00023163"/>
    </source>
</evidence>
<comment type="caution">
    <text evidence="11">The sequence shown here is derived from an EMBL/GenBank/DDBJ whole genome shotgun (WGS) entry which is preliminary data.</text>
</comment>
<dbReference type="Gene3D" id="1.25.40.10">
    <property type="entry name" value="Tetratricopeptide repeat domain"/>
    <property type="match status" value="3"/>
</dbReference>
<feature type="region of interest" description="Disordered" evidence="10">
    <location>
        <begin position="398"/>
        <end position="575"/>
    </location>
</feature>
<keyword evidence="2" id="KW-0678">Repressor</keyword>
<feature type="repeat" description="TPR" evidence="9">
    <location>
        <begin position="69"/>
        <end position="102"/>
    </location>
</feature>
<keyword evidence="3" id="KW-0677">Repeat</keyword>
<feature type="compositionally biased region" description="Polar residues" evidence="10">
    <location>
        <begin position="411"/>
        <end position="428"/>
    </location>
</feature>
<evidence type="ECO:0000256" key="1">
    <source>
        <dbReference type="ARBA" id="ARBA00004123"/>
    </source>
</evidence>
<evidence type="ECO:0000256" key="4">
    <source>
        <dbReference type="ARBA" id="ARBA00022803"/>
    </source>
</evidence>
<name>A0AAD7V7P2_9FUNG</name>
<feature type="compositionally biased region" description="Low complexity" evidence="10">
    <location>
        <begin position="1"/>
        <end position="25"/>
    </location>
</feature>
<dbReference type="SUPFAM" id="SSF48452">
    <property type="entry name" value="TPR-like"/>
    <property type="match status" value="2"/>
</dbReference>
<comment type="similarity">
    <text evidence="8">Belongs to the CYC8/SSN6 family.</text>
</comment>
<dbReference type="GeneID" id="83211826"/>
<dbReference type="Pfam" id="PF00515">
    <property type="entry name" value="TPR_1"/>
    <property type="match status" value="1"/>
</dbReference>
<dbReference type="GO" id="GO:0031490">
    <property type="term" value="F:chromatin DNA binding"/>
    <property type="evidence" value="ECO:0007669"/>
    <property type="project" value="TreeGrafter"/>
</dbReference>
<reference evidence="11 12" key="1">
    <citation type="submission" date="2023-03" db="EMBL/GenBank/DDBJ databases">
        <title>Genome sequence of Lichtheimia ornata CBS 291.66.</title>
        <authorList>
            <person name="Mohabir J.T."/>
            <person name="Shea T.P."/>
            <person name="Kurbessoian T."/>
            <person name="Berby B."/>
            <person name="Fontaine J."/>
            <person name="Livny J."/>
            <person name="Gnirke A."/>
            <person name="Stajich J.E."/>
            <person name="Cuomo C.A."/>
        </authorList>
    </citation>
    <scope>NUCLEOTIDE SEQUENCE [LARGE SCALE GENOMIC DNA]</scope>
    <source>
        <strain evidence="11">CBS 291.66</strain>
    </source>
</reference>
<evidence type="ECO:0000256" key="3">
    <source>
        <dbReference type="ARBA" id="ARBA00022737"/>
    </source>
</evidence>
<dbReference type="InterPro" id="IPR051630">
    <property type="entry name" value="Corepressor-Demethylase"/>
</dbReference>
<feature type="repeat" description="TPR" evidence="9">
    <location>
        <begin position="319"/>
        <end position="352"/>
    </location>
</feature>
<dbReference type="Pfam" id="PF14559">
    <property type="entry name" value="TPR_19"/>
    <property type="match status" value="1"/>
</dbReference>
<dbReference type="Pfam" id="PF13424">
    <property type="entry name" value="TPR_12"/>
    <property type="match status" value="1"/>
</dbReference>
<keyword evidence="12" id="KW-1185">Reference proteome</keyword>
<dbReference type="PROSITE" id="PS50293">
    <property type="entry name" value="TPR_REGION"/>
    <property type="match status" value="2"/>
</dbReference>
<evidence type="ECO:0000256" key="2">
    <source>
        <dbReference type="ARBA" id="ARBA00022491"/>
    </source>
</evidence>
<feature type="compositionally biased region" description="Low complexity" evidence="10">
    <location>
        <begin position="558"/>
        <end position="575"/>
    </location>
</feature>
<dbReference type="PANTHER" id="PTHR14017">
    <property type="entry name" value="LYSINE-SPECIFIC DEMETHYLASE"/>
    <property type="match status" value="1"/>
</dbReference>
<protein>
    <submittedName>
        <fullName evidence="11">Uncharacterized protein</fullName>
    </submittedName>
</protein>
<evidence type="ECO:0000313" key="11">
    <source>
        <dbReference type="EMBL" id="KAJ8659820.1"/>
    </source>
</evidence>
<dbReference type="GO" id="GO:0010468">
    <property type="term" value="P:regulation of gene expression"/>
    <property type="evidence" value="ECO:0007669"/>
    <property type="project" value="TreeGrafter"/>
</dbReference>
<dbReference type="PROSITE" id="PS50005">
    <property type="entry name" value="TPR"/>
    <property type="match status" value="7"/>
</dbReference>
<feature type="repeat" description="TPR" evidence="9">
    <location>
        <begin position="176"/>
        <end position="209"/>
    </location>
</feature>
<dbReference type="RefSeq" id="XP_058344733.1">
    <property type="nucleotide sequence ID" value="XM_058484472.1"/>
</dbReference>
<feature type="compositionally biased region" description="Pro residues" evidence="10">
    <location>
        <begin position="469"/>
        <end position="478"/>
    </location>
</feature>
<evidence type="ECO:0000256" key="10">
    <source>
        <dbReference type="SAM" id="MobiDB-lite"/>
    </source>
</evidence>
<dbReference type="Proteomes" id="UP001234581">
    <property type="component" value="Unassembled WGS sequence"/>
</dbReference>
<comment type="subcellular location">
    <subcellularLocation>
        <location evidence="1">Nucleus</location>
    </subcellularLocation>
</comment>
<evidence type="ECO:0000313" key="12">
    <source>
        <dbReference type="Proteomes" id="UP001234581"/>
    </source>
</evidence>
<keyword evidence="4 9" id="KW-0802">TPR repeat</keyword>
<keyword evidence="6" id="KW-0804">Transcription</keyword>
<feature type="repeat" description="TPR" evidence="9">
    <location>
        <begin position="213"/>
        <end position="246"/>
    </location>
</feature>
<organism evidence="11 12">
    <name type="scientific">Lichtheimia ornata</name>
    <dbReference type="NCBI Taxonomy" id="688661"/>
    <lineage>
        <taxon>Eukaryota</taxon>
        <taxon>Fungi</taxon>
        <taxon>Fungi incertae sedis</taxon>
        <taxon>Mucoromycota</taxon>
        <taxon>Mucoromycotina</taxon>
        <taxon>Mucoromycetes</taxon>
        <taxon>Mucorales</taxon>
        <taxon>Lichtheimiaceae</taxon>
        <taxon>Lichtheimia</taxon>
    </lineage>
</organism>
<dbReference type="InterPro" id="IPR011990">
    <property type="entry name" value="TPR-like_helical_dom_sf"/>
</dbReference>
<evidence type="ECO:0000256" key="7">
    <source>
        <dbReference type="ARBA" id="ARBA00023242"/>
    </source>
</evidence>
<dbReference type="Pfam" id="PF13432">
    <property type="entry name" value="TPR_16"/>
    <property type="match status" value="1"/>
</dbReference>
<feature type="region of interest" description="Disordered" evidence="10">
    <location>
        <begin position="1"/>
        <end position="28"/>
    </location>
</feature>